<dbReference type="InterPro" id="IPR027417">
    <property type="entry name" value="P-loop_NTPase"/>
</dbReference>
<keyword evidence="1" id="KW-0611">Plant defense</keyword>
<dbReference type="PANTHER" id="PTHR36766:SF51">
    <property type="entry name" value="DISEASE RESISTANCE RPP13-LIKE PROTEIN 1"/>
    <property type="match status" value="1"/>
</dbReference>
<dbReference type="Gene3D" id="3.40.50.300">
    <property type="entry name" value="P-loop containing nucleotide triphosphate hydrolases"/>
    <property type="match status" value="1"/>
</dbReference>
<dbReference type="PANTHER" id="PTHR36766">
    <property type="entry name" value="PLANT BROAD-SPECTRUM MILDEW RESISTANCE PROTEIN RPW8"/>
    <property type="match status" value="1"/>
</dbReference>
<sequence>GVGKTTLARMVYNDTSVEEYFDLRAWVCVSADFNVLRVSKAILESITHSSCDLKDINEVQLRLHEKLTEKRFLLILDDVWSKSYDLWEMLRTPLMAGVPTSKVIVTTRRVDIALTIGQPSGCYHLKPLSDDDCWSVFKMHAARSRAEFCERPNIELIREKIVEKCEGSH</sequence>
<organism evidence="3">
    <name type="scientific">Dimocarpus longan</name>
    <dbReference type="NCBI Taxonomy" id="128017"/>
    <lineage>
        <taxon>Eukaryota</taxon>
        <taxon>Viridiplantae</taxon>
        <taxon>Streptophyta</taxon>
        <taxon>Embryophyta</taxon>
        <taxon>Tracheophyta</taxon>
        <taxon>Spermatophyta</taxon>
        <taxon>Magnoliopsida</taxon>
        <taxon>eudicotyledons</taxon>
        <taxon>Gunneridae</taxon>
        <taxon>Pentapetalae</taxon>
        <taxon>rosids</taxon>
        <taxon>malvids</taxon>
        <taxon>Sapindales</taxon>
        <taxon>Sapindaceae</taxon>
        <taxon>Dimocarpus</taxon>
    </lineage>
</organism>
<proteinExistence type="evidence at transcript level"/>
<reference evidence="3" key="1">
    <citation type="submission" date="2012-04" db="EMBL/GenBank/DDBJ databases">
        <title>Molecular cloning of potential NBS-encoding resistance genes from embryogenic callus in Dimocarpus longan Lour.</title>
        <authorList>
            <person name="Ye W."/>
            <person name="Lin Y."/>
            <person name="Lai Z."/>
        </authorList>
    </citation>
    <scope>NUCLEOTIDE SEQUENCE</scope>
    <source>
        <tissue evidence="3">Embryogenic callus</tissue>
    </source>
</reference>
<dbReference type="InterPro" id="IPR002182">
    <property type="entry name" value="NB-ARC"/>
</dbReference>
<name>I6TS99_9ROSI</name>
<dbReference type="SUPFAM" id="SSF52540">
    <property type="entry name" value="P-loop containing nucleoside triphosphate hydrolases"/>
    <property type="match status" value="1"/>
</dbReference>
<evidence type="ECO:0000256" key="1">
    <source>
        <dbReference type="ARBA" id="ARBA00022821"/>
    </source>
</evidence>
<dbReference type="GO" id="GO:0043531">
    <property type="term" value="F:ADP binding"/>
    <property type="evidence" value="ECO:0007669"/>
    <property type="project" value="InterPro"/>
</dbReference>
<dbReference type="Pfam" id="PF00931">
    <property type="entry name" value="NB-ARC"/>
    <property type="match status" value="1"/>
</dbReference>
<accession>I6TS99</accession>
<dbReference type="AlphaFoldDB" id="I6TS99"/>
<dbReference type="GO" id="GO:0006952">
    <property type="term" value="P:defense response"/>
    <property type="evidence" value="ECO:0007669"/>
    <property type="project" value="UniProtKB-KW"/>
</dbReference>
<feature type="non-terminal residue" evidence="3">
    <location>
        <position position="1"/>
    </location>
</feature>
<protein>
    <submittedName>
        <fullName evidence="3">NBS-LRR disease resistance protein NBS30</fullName>
    </submittedName>
</protein>
<evidence type="ECO:0000313" key="3">
    <source>
        <dbReference type="EMBL" id="AFM77955.1"/>
    </source>
</evidence>
<evidence type="ECO:0000259" key="2">
    <source>
        <dbReference type="Pfam" id="PF00931"/>
    </source>
</evidence>
<feature type="domain" description="NB-ARC" evidence="2">
    <location>
        <begin position="1"/>
        <end position="145"/>
    </location>
</feature>
<dbReference type="EMBL" id="JQ900217">
    <property type="protein sequence ID" value="AFM77955.1"/>
    <property type="molecule type" value="mRNA"/>
</dbReference>